<accession>A0A6S6P1D0</accession>
<name>A0A6S6P1D0_9MYCO</name>
<dbReference type="AlphaFoldDB" id="A0A6S6P1D0"/>
<evidence type="ECO:0000313" key="3">
    <source>
        <dbReference type="Proteomes" id="UP000515734"/>
    </source>
</evidence>
<dbReference type="EMBL" id="AP023287">
    <property type="protein sequence ID" value="BCI52215.1"/>
    <property type="molecule type" value="Genomic_DNA"/>
</dbReference>
<feature type="compositionally biased region" description="Gly residues" evidence="1">
    <location>
        <begin position="13"/>
        <end position="23"/>
    </location>
</feature>
<feature type="compositionally biased region" description="Polar residues" evidence="1">
    <location>
        <begin position="34"/>
        <end position="61"/>
    </location>
</feature>
<feature type="region of interest" description="Disordered" evidence="1">
    <location>
        <begin position="1"/>
        <end position="61"/>
    </location>
</feature>
<gene>
    <name evidence="2" type="ORF">NIIDNTM18_14930</name>
</gene>
<evidence type="ECO:0000313" key="2">
    <source>
        <dbReference type="EMBL" id="BCI52215.1"/>
    </source>
</evidence>
<protein>
    <submittedName>
        <fullName evidence="2">Uncharacterized protein</fullName>
    </submittedName>
</protein>
<evidence type="ECO:0000256" key="1">
    <source>
        <dbReference type="SAM" id="MobiDB-lite"/>
    </source>
</evidence>
<dbReference type="Proteomes" id="UP000515734">
    <property type="component" value="Chromosome"/>
</dbReference>
<proteinExistence type="predicted"/>
<organism evidence="2 3">
    <name type="scientific">Mycolicibacterium litorale</name>
    <dbReference type="NCBI Taxonomy" id="758802"/>
    <lineage>
        <taxon>Bacteria</taxon>
        <taxon>Bacillati</taxon>
        <taxon>Actinomycetota</taxon>
        <taxon>Actinomycetes</taxon>
        <taxon>Mycobacteriales</taxon>
        <taxon>Mycobacteriaceae</taxon>
        <taxon>Mycolicibacterium</taxon>
    </lineage>
</organism>
<reference evidence="2 3" key="1">
    <citation type="submission" date="2020-07" db="EMBL/GenBank/DDBJ databases">
        <title>Complete genome sequence of Mycolicibacterium litorale like strain isolated from cardiac implantable electronic device infection.</title>
        <authorList>
            <person name="Fukano H."/>
            <person name="Miyama H."/>
            <person name="Hoshino Y."/>
        </authorList>
    </citation>
    <scope>NUCLEOTIDE SEQUENCE [LARGE SCALE GENOMIC DNA]</scope>
    <source>
        <strain evidence="2 3">NIIDNTM18</strain>
    </source>
</reference>
<sequence>MQDWTFNGHVGRSSGGYAGGAGHSGLVPCGDAASQVNLQKNSHHSSGNGDWRPQNLTRDIA</sequence>